<evidence type="ECO:0000313" key="2">
    <source>
        <dbReference type="EMBL" id="PPS21251.1"/>
    </source>
</evidence>
<organism evidence="2 3">
    <name type="scientific">Brachyspira murdochii</name>
    <dbReference type="NCBI Taxonomy" id="84378"/>
    <lineage>
        <taxon>Bacteria</taxon>
        <taxon>Pseudomonadati</taxon>
        <taxon>Spirochaetota</taxon>
        <taxon>Spirochaetia</taxon>
        <taxon>Brachyspirales</taxon>
        <taxon>Brachyspiraceae</taxon>
        <taxon>Brachyspira</taxon>
    </lineage>
</organism>
<reference evidence="2 3" key="1">
    <citation type="submission" date="2014-04" db="EMBL/GenBank/DDBJ databases">
        <title>Whole genome sequence of 'Brachyspira hampsonii' D13-03603F2.</title>
        <authorList>
            <person name="Patterson A.H."/>
            <person name="Chaban B."/>
            <person name="Fernando C."/>
            <person name="Harding J.C."/>
            <person name="Hill J.E."/>
        </authorList>
    </citation>
    <scope>NUCLEOTIDE SEQUENCE [LARGE SCALE GENOMIC DNA]</scope>
    <source>
        <strain evidence="2 3">D13-03603F2</strain>
    </source>
</reference>
<evidence type="ECO:0000256" key="1">
    <source>
        <dbReference type="SAM" id="MobiDB-lite"/>
    </source>
</evidence>
<feature type="region of interest" description="Disordered" evidence="1">
    <location>
        <begin position="22"/>
        <end position="50"/>
    </location>
</feature>
<dbReference type="Gene3D" id="1.10.3230.30">
    <property type="entry name" value="Phage gp6-like head-tail connector protein"/>
    <property type="match status" value="1"/>
</dbReference>
<dbReference type="NCBIfam" id="TIGR01560">
    <property type="entry name" value="put_DNA_pack"/>
    <property type="match status" value="1"/>
</dbReference>
<comment type="caution">
    <text evidence="2">The sequence shown here is derived from an EMBL/GenBank/DDBJ whole genome shotgun (WGS) entry which is preliminary data.</text>
</comment>
<sequence length="160" mass="17443">MSSDTEDINSIDIDVGKVVAEGVLSQEEGDDDEEKQAESPPSDANHSGLSGLADRHLLGVASEDNRAVTLSEFKKFLNLEGIDYDDDILHLTLDSAIGYCNKANETEYKRADCPPEVRYAILGLAAHYFESKTGEASQSEEAALKGVHRLLAIAREKFTL</sequence>
<gene>
    <name evidence="2" type="ORF">DJ52_12025</name>
</gene>
<accession>A0ABX5B1X0</accession>
<protein>
    <submittedName>
        <fullName evidence="2">DNA packaging protein</fullName>
    </submittedName>
</protein>
<dbReference type="InterPro" id="IPR021146">
    <property type="entry name" value="Phage_gp6-like_head-tail"/>
</dbReference>
<keyword evidence="3" id="KW-1185">Reference proteome</keyword>
<name>A0ABX5B1X0_9SPIR</name>
<dbReference type="Pfam" id="PF05135">
    <property type="entry name" value="Phage_connect_1"/>
    <property type="match status" value="1"/>
</dbReference>
<dbReference type="RefSeq" id="WP_104618978.1">
    <property type="nucleotide sequence ID" value="NZ_JAWLPZ010000036.1"/>
</dbReference>
<proteinExistence type="predicted"/>
<dbReference type="EMBL" id="JJMJ01000221">
    <property type="protein sequence ID" value="PPS21251.1"/>
    <property type="molecule type" value="Genomic_DNA"/>
</dbReference>
<evidence type="ECO:0000313" key="3">
    <source>
        <dbReference type="Proteomes" id="UP000238924"/>
    </source>
</evidence>
<dbReference type="InterPro" id="IPR006450">
    <property type="entry name" value="Phage_HK97_gp6-like"/>
</dbReference>
<dbReference type="CDD" id="cd08054">
    <property type="entry name" value="gp6"/>
    <property type="match status" value="1"/>
</dbReference>
<dbReference type="Proteomes" id="UP000238924">
    <property type="component" value="Unassembled WGS sequence"/>
</dbReference>